<dbReference type="OMA" id="MDYSSCK"/>
<reference evidence="4" key="2">
    <citation type="submission" date="2010-04" db="EMBL/GenBank/DDBJ databases">
        <authorList>
            <person name="Buell R."/>
            <person name="Hamilton J."/>
            <person name="Hostetler J."/>
        </authorList>
    </citation>
    <scope>NUCLEOTIDE SEQUENCE [LARGE SCALE GENOMIC DNA]</scope>
    <source>
        <strain evidence="4">DAOM:BR144</strain>
    </source>
</reference>
<feature type="region of interest" description="Disordered" evidence="1">
    <location>
        <begin position="176"/>
        <end position="251"/>
    </location>
</feature>
<feature type="compositionally biased region" description="Low complexity" evidence="1">
    <location>
        <begin position="178"/>
        <end position="218"/>
    </location>
</feature>
<dbReference type="EMBL" id="GL376633">
    <property type="status" value="NOT_ANNOTATED_CDS"/>
    <property type="molecule type" value="Genomic_DNA"/>
</dbReference>
<evidence type="ECO:0000313" key="3">
    <source>
        <dbReference type="EnsemblProtists" id="PYU1_T005334"/>
    </source>
</evidence>
<keyword evidence="4" id="KW-1185">Reference proteome</keyword>
<evidence type="ECO:0000256" key="1">
    <source>
        <dbReference type="SAM" id="MobiDB-lite"/>
    </source>
</evidence>
<feature type="chain" id="PRO_5003868006" description="Chitin-binding type-4 domain-containing protein" evidence="2">
    <location>
        <begin position="23"/>
        <end position="251"/>
    </location>
</feature>
<protein>
    <recommendedName>
        <fullName evidence="5">Chitin-binding type-4 domain-containing protein</fullName>
    </recommendedName>
</protein>
<dbReference type="InParanoid" id="K3WK42"/>
<dbReference type="VEuPathDB" id="FungiDB:PYU1_G005323"/>
<dbReference type="HOGENOM" id="CLU_046500_2_2_1"/>
<feature type="compositionally biased region" description="Low complexity" evidence="1">
    <location>
        <begin position="232"/>
        <end position="242"/>
    </location>
</feature>
<proteinExistence type="predicted"/>
<name>K3WK42_GLOUD</name>
<feature type="signal peptide" evidence="2">
    <location>
        <begin position="1"/>
        <end position="22"/>
    </location>
</feature>
<organism evidence="3 4">
    <name type="scientific">Globisporangium ultimum (strain ATCC 200006 / CBS 805.95 / DAOM BR144)</name>
    <name type="common">Pythium ultimum</name>
    <dbReference type="NCBI Taxonomy" id="431595"/>
    <lineage>
        <taxon>Eukaryota</taxon>
        <taxon>Sar</taxon>
        <taxon>Stramenopiles</taxon>
        <taxon>Oomycota</taxon>
        <taxon>Peronosporomycetes</taxon>
        <taxon>Pythiales</taxon>
        <taxon>Pythiaceae</taxon>
        <taxon>Globisporangium</taxon>
    </lineage>
</organism>
<dbReference type="AlphaFoldDB" id="K3WK42"/>
<reference evidence="3" key="3">
    <citation type="submission" date="2015-02" db="UniProtKB">
        <authorList>
            <consortium name="EnsemblProtists"/>
        </authorList>
    </citation>
    <scope>IDENTIFICATION</scope>
    <source>
        <strain evidence="3">DAOM BR144</strain>
    </source>
</reference>
<evidence type="ECO:0000256" key="2">
    <source>
        <dbReference type="SAM" id="SignalP"/>
    </source>
</evidence>
<evidence type="ECO:0000313" key="4">
    <source>
        <dbReference type="Proteomes" id="UP000019132"/>
    </source>
</evidence>
<dbReference type="Proteomes" id="UP000019132">
    <property type="component" value="Unassembled WGS sequence"/>
</dbReference>
<keyword evidence="2" id="KW-0732">Signal</keyword>
<dbReference type="STRING" id="431595.K3WK42"/>
<reference evidence="4" key="1">
    <citation type="journal article" date="2010" name="Genome Biol.">
        <title>Genome sequence of the necrotrophic plant pathogen Pythium ultimum reveals original pathogenicity mechanisms and effector repertoire.</title>
        <authorList>
            <person name="Levesque C.A."/>
            <person name="Brouwer H."/>
            <person name="Cano L."/>
            <person name="Hamilton J.P."/>
            <person name="Holt C."/>
            <person name="Huitema E."/>
            <person name="Raffaele S."/>
            <person name="Robideau G.P."/>
            <person name="Thines M."/>
            <person name="Win J."/>
            <person name="Zerillo M.M."/>
            <person name="Beakes G.W."/>
            <person name="Boore J.L."/>
            <person name="Busam D."/>
            <person name="Dumas B."/>
            <person name="Ferriera S."/>
            <person name="Fuerstenberg S.I."/>
            <person name="Gachon C.M."/>
            <person name="Gaulin E."/>
            <person name="Govers F."/>
            <person name="Grenville-Briggs L."/>
            <person name="Horner N."/>
            <person name="Hostetler J."/>
            <person name="Jiang R.H."/>
            <person name="Johnson J."/>
            <person name="Krajaejun T."/>
            <person name="Lin H."/>
            <person name="Meijer H.J."/>
            <person name="Moore B."/>
            <person name="Morris P."/>
            <person name="Phuntmart V."/>
            <person name="Puiu D."/>
            <person name="Shetty J."/>
            <person name="Stajich J.E."/>
            <person name="Tripathy S."/>
            <person name="Wawra S."/>
            <person name="van West P."/>
            <person name="Whitty B.R."/>
            <person name="Coutinho P.M."/>
            <person name="Henrissat B."/>
            <person name="Martin F."/>
            <person name="Thomas P.D."/>
            <person name="Tyler B.M."/>
            <person name="De Vries R.P."/>
            <person name="Kamoun S."/>
            <person name="Yandell M."/>
            <person name="Tisserat N."/>
            <person name="Buell C.R."/>
        </authorList>
    </citation>
    <scope>NUCLEOTIDE SEQUENCE</scope>
    <source>
        <strain evidence="4">DAOM:BR144</strain>
    </source>
</reference>
<accession>K3WK42</accession>
<sequence>MVSTGVIASLALVATFVHQAEGHVYLTQPLAEFKKGASKSSWVAEFPPPWSGTFRTGAQYAAVAPGKGYKDLKSFLEDKGPVCGNSLPDAKAKPIPSDGVIKLASTIEHAGPCEVWFDDVRAFHDDDCEKTFGSATSFKVDFSACKGSCMLRFYWLGLQDGGKRWQSYKNCIPLTDGTSSGSSSSTKTPAPATKKPSSKTPTPTTSTPTPTTATPAPTEDTVDDEYASGSNSTTPSTTPSPTKKCAAKRRS</sequence>
<dbReference type="EnsemblProtists" id="PYU1_T005334">
    <property type="protein sequence ID" value="PYU1_T005334"/>
    <property type="gene ID" value="PYU1_G005323"/>
</dbReference>
<evidence type="ECO:0008006" key="5">
    <source>
        <dbReference type="Google" id="ProtNLM"/>
    </source>
</evidence>